<comment type="caution">
    <text evidence="2">The sequence shown here is derived from an EMBL/GenBank/DDBJ whole genome shotgun (WGS) entry which is preliminary data.</text>
</comment>
<evidence type="ECO:0000259" key="1">
    <source>
        <dbReference type="SMART" id="SM00382"/>
    </source>
</evidence>
<dbReference type="InterPro" id="IPR050764">
    <property type="entry name" value="CbbQ/NirQ/NorQ/GpvN"/>
</dbReference>
<dbReference type="Pfam" id="PF07728">
    <property type="entry name" value="AAA_5"/>
    <property type="match status" value="1"/>
</dbReference>
<dbReference type="SUPFAM" id="SSF52540">
    <property type="entry name" value="P-loop containing nucleoside triphosphate hydrolases"/>
    <property type="match status" value="1"/>
</dbReference>
<keyword evidence="2" id="KW-0378">Hydrolase</keyword>
<dbReference type="GO" id="GO:0005524">
    <property type="term" value="F:ATP binding"/>
    <property type="evidence" value="ECO:0007669"/>
    <property type="project" value="InterPro"/>
</dbReference>
<dbReference type="Gene3D" id="3.40.50.300">
    <property type="entry name" value="P-loop containing nucleotide triphosphate hydrolases"/>
    <property type="match status" value="1"/>
</dbReference>
<dbReference type="EC" id="3.6.4.12" evidence="2"/>
<sequence>MDINAINEGLKKVGYIPDESLSTSLWLSAALGRPLLLEGDAGVGKTSIAAALAKMHGCQLIRLQCYEGLDLQQAAYEWNYSRQLLEIRLHEVVTENGRQDFDLFDRAFLLQRPLLQAISTDKSSVLLIDEIDRADEAFEAYLLEVLSDYQISIPELGTVRATSIPQVILTSNGTRDLSDALRRRCLYHFVDYPSLGREIEIVKNALPDANTQLVESAVSFIHKLRKEDLQKIPGVAETLDWIRALHQLKLSELPDDPELILMTLSCLLKTKSDHWQMSGESVTKLLGGERAGVTMGVAAGLSLA</sequence>
<dbReference type="PANTHER" id="PTHR42759">
    <property type="entry name" value="MOXR FAMILY PROTEIN"/>
    <property type="match status" value="1"/>
</dbReference>
<accession>A0A1J5S2Q7</accession>
<dbReference type="GO" id="GO:0003678">
    <property type="term" value="F:DNA helicase activity"/>
    <property type="evidence" value="ECO:0007669"/>
    <property type="project" value="UniProtKB-EC"/>
</dbReference>
<dbReference type="InterPro" id="IPR027417">
    <property type="entry name" value="P-loop_NTPase"/>
</dbReference>
<dbReference type="EMBL" id="MLJW01000118">
    <property type="protein sequence ID" value="OIQ98524.1"/>
    <property type="molecule type" value="Genomic_DNA"/>
</dbReference>
<dbReference type="PANTHER" id="PTHR42759:SF1">
    <property type="entry name" value="MAGNESIUM-CHELATASE SUBUNIT CHLD"/>
    <property type="match status" value="1"/>
</dbReference>
<dbReference type="GO" id="GO:0016887">
    <property type="term" value="F:ATP hydrolysis activity"/>
    <property type="evidence" value="ECO:0007669"/>
    <property type="project" value="InterPro"/>
</dbReference>
<proteinExistence type="predicted"/>
<evidence type="ECO:0000313" key="2">
    <source>
        <dbReference type="EMBL" id="OIQ98524.1"/>
    </source>
</evidence>
<dbReference type="AlphaFoldDB" id="A0A1J5S2Q7"/>
<organism evidence="2">
    <name type="scientific">mine drainage metagenome</name>
    <dbReference type="NCBI Taxonomy" id="410659"/>
    <lineage>
        <taxon>unclassified sequences</taxon>
        <taxon>metagenomes</taxon>
        <taxon>ecological metagenomes</taxon>
    </lineage>
</organism>
<dbReference type="InterPro" id="IPR011704">
    <property type="entry name" value="ATPase_dyneun-rel_AAA"/>
</dbReference>
<protein>
    <submittedName>
        <fullName evidence="2">Holliday junction ATP-dependent DNA helicase RuvB</fullName>
        <ecNumber evidence="2">3.6.4.12</ecNumber>
    </submittedName>
</protein>
<dbReference type="SMART" id="SM00382">
    <property type="entry name" value="AAA"/>
    <property type="match status" value="1"/>
</dbReference>
<keyword evidence="2" id="KW-0067">ATP-binding</keyword>
<dbReference type="CDD" id="cd00009">
    <property type="entry name" value="AAA"/>
    <property type="match status" value="1"/>
</dbReference>
<feature type="domain" description="AAA+ ATPase" evidence="1">
    <location>
        <begin position="31"/>
        <end position="196"/>
    </location>
</feature>
<reference evidence="2" key="1">
    <citation type="submission" date="2016-10" db="EMBL/GenBank/DDBJ databases">
        <title>Sequence of Gallionella enrichment culture.</title>
        <authorList>
            <person name="Poehlein A."/>
            <person name="Muehling M."/>
            <person name="Daniel R."/>
        </authorList>
    </citation>
    <scope>NUCLEOTIDE SEQUENCE</scope>
</reference>
<keyword evidence="2" id="KW-0347">Helicase</keyword>
<dbReference type="InterPro" id="IPR003593">
    <property type="entry name" value="AAA+_ATPase"/>
</dbReference>
<gene>
    <name evidence="2" type="primary">ruvB_9</name>
    <name evidence="2" type="ORF">GALL_194990</name>
</gene>
<keyword evidence="2" id="KW-0547">Nucleotide-binding</keyword>
<name>A0A1J5S2Q7_9ZZZZ</name>